<proteinExistence type="predicted"/>
<evidence type="ECO:0000313" key="3">
    <source>
        <dbReference type="Proteomes" id="UP000321393"/>
    </source>
</evidence>
<evidence type="ECO:0000256" key="1">
    <source>
        <dbReference type="SAM" id="MobiDB-lite"/>
    </source>
</evidence>
<name>A0A5A7UB22_CUCMM</name>
<dbReference type="CDD" id="cd09272">
    <property type="entry name" value="RNase_HI_RT_Ty1"/>
    <property type="match status" value="1"/>
</dbReference>
<comment type="caution">
    <text evidence="2">The sequence shown here is derived from an EMBL/GenBank/DDBJ whole genome shotgun (WGS) entry which is preliminary data.</text>
</comment>
<organism evidence="2 3">
    <name type="scientific">Cucumis melo var. makuwa</name>
    <name type="common">Oriental melon</name>
    <dbReference type="NCBI Taxonomy" id="1194695"/>
    <lineage>
        <taxon>Eukaryota</taxon>
        <taxon>Viridiplantae</taxon>
        <taxon>Streptophyta</taxon>
        <taxon>Embryophyta</taxon>
        <taxon>Tracheophyta</taxon>
        <taxon>Spermatophyta</taxon>
        <taxon>Magnoliopsida</taxon>
        <taxon>eudicotyledons</taxon>
        <taxon>Gunneridae</taxon>
        <taxon>Pentapetalae</taxon>
        <taxon>rosids</taxon>
        <taxon>fabids</taxon>
        <taxon>Cucurbitales</taxon>
        <taxon>Cucurbitaceae</taxon>
        <taxon>Benincaseae</taxon>
        <taxon>Cucumis</taxon>
    </lineage>
</organism>
<dbReference type="AlphaFoldDB" id="A0A5A7UB22"/>
<dbReference type="PANTHER" id="PTHR11439:SF496">
    <property type="entry name" value="RNA-DIRECTED DNA POLYMERASE"/>
    <property type="match status" value="1"/>
</dbReference>
<evidence type="ECO:0000313" key="2">
    <source>
        <dbReference type="EMBL" id="KAA0051396.1"/>
    </source>
</evidence>
<accession>A0A5A7UB22</accession>
<sequence length="294" mass="33304">MLLLQEENLKEDRPLNPKLDPQNVREIEKKGKGKTLSRTRETSSWKRLSEGEITLKVGTGEMMDVKTVFSNGNLEESIYMVQPEMFIQKGQEQKNVDEPCVYKRIIKSTVTFLVLYVDDILLFRNDVGHLTDIKEWLAMQFQMKDLGNAQYTLEQCPKTPQEVEDVSNIPYPSAVGSLMYAMLCTRPDICYSVGIGSKDLILTGYTDSNFQTDKDARKSTLGSVFTLNGGAIVWRNIKQSCIADSTMEAEYVAICETTKEVVWLQKFLTDLEVLPNMHLPITLYCDNRGAVANS</sequence>
<reference evidence="2 3" key="1">
    <citation type="submission" date="2019-08" db="EMBL/GenBank/DDBJ databases">
        <title>Draft genome sequences of two oriental melons (Cucumis melo L. var makuwa).</title>
        <authorList>
            <person name="Kwon S.-Y."/>
        </authorList>
    </citation>
    <scope>NUCLEOTIDE SEQUENCE [LARGE SCALE GENOMIC DNA]</scope>
    <source>
        <strain evidence="3">cv. SW 3</strain>
        <tissue evidence="2">Leaf</tissue>
    </source>
</reference>
<dbReference type="Proteomes" id="UP000321393">
    <property type="component" value="Unassembled WGS sequence"/>
</dbReference>
<dbReference type="PANTHER" id="PTHR11439">
    <property type="entry name" value="GAG-POL-RELATED RETROTRANSPOSON"/>
    <property type="match status" value="1"/>
</dbReference>
<dbReference type="EMBL" id="SSTE01011267">
    <property type="protein sequence ID" value="KAA0051396.1"/>
    <property type="molecule type" value="Genomic_DNA"/>
</dbReference>
<feature type="region of interest" description="Disordered" evidence="1">
    <location>
        <begin position="1"/>
        <end position="45"/>
    </location>
</feature>
<protein>
    <submittedName>
        <fullName evidence="2">Gag/pol protein</fullName>
    </submittedName>
</protein>
<dbReference type="OrthoDB" id="1721964at2759"/>
<gene>
    <name evidence="2" type="ORF">E6C27_scaffold55G001370</name>
</gene>